<dbReference type="AlphaFoldDB" id="A0A517SK39"/>
<evidence type="ECO:0000259" key="2">
    <source>
        <dbReference type="Pfam" id="PF00117"/>
    </source>
</evidence>
<dbReference type="PANTHER" id="PTHR43418">
    <property type="entry name" value="MULTIFUNCTIONAL TRYPTOPHAN BIOSYNTHESIS PROTEIN-RELATED"/>
    <property type="match status" value="1"/>
</dbReference>
<dbReference type="KEGG" id="ccos:Pan44_45470"/>
<dbReference type="EC" id="2.6.1.85" evidence="3"/>
<dbReference type="GO" id="GO:0000162">
    <property type="term" value="P:L-tryptophan biosynthetic process"/>
    <property type="evidence" value="ECO:0007669"/>
    <property type="project" value="TreeGrafter"/>
</dbReference>
<dbReference type="FunCoup" id="A0A517SK39">
    <property type="interactions" value="243"/>
</dbReference>
<dbReference type="GO" id="GO:0004049">
    <property type="term" value="F:anthranilate synthase activity"/>
    <property type="evidence" value="ECO:0007669"/>
    <property type="project" value="TreeGrafter"/>
</dbReference>
<dbReference type="EMBL" id="CP036271">
    <property type="protein sequence ID" value="QDT56493.1"/>
    <property type="molecule type" value="Genomic_DNA"/>
</dbReference>
<dbReference type="GO" id="GO:0005829">
    <property type="term" value="C:cytosol"/>
    <property type="evidence" value="ECO:0007669"/>
    <property type="project" value="TreeGrafter"/>
</dbReference>
<name>A0A517SK39_9PLAN</name>
<dbReference type="InterPro" id="IPR050472">
    <property type="entry name" value="Anth_synth/Amidotransfase"/>
</dbReference>
<dbReference type="PANTHER" id="PTHR43418:SF4">
    <property type="entry name" value="MULTIFUNCTIONAL TRYPTOPHAN BIOSYNTHESIS PROTEIN"/>
    <property type="match status" value="1"/>
</dbReference>
<dbReference type="InParanoid" id="A0A517SK39"/>
<evidence type="ECO:0000256" key="1">
    <source>
        <dbReference type="ARBA" id="ARBA00022962"/>
    </source>
</evidence>
<organism evidence="3 4">
    <name type="scientific">Caulifigura coniformis</name>
    <dbReference type="NCBI Taxonomy" id="2527983"/>
    <lineage>
        <taxon>Bacteria</taxon>
        <taxon>Pseudomonadati</taxon>
        <taxon>Planctomycetota</taxon>
        <taxon>Planctomycetia</taxon>
        <taxon>Planctomycetales</taxon>
        <taxon>Planctomycetaceae</taxon>
        <taxon>Caulifigura</taxon>
    </lineage>
</organism>
<dbReference type="FunFam" id="3.40.50.880:FF:000003">
    <property type="entry name" value="Anthranilate synthase component II"/>
    <property type="match status" value="1"/>
</dbReference>
<proteinExistence type="predicted"/>
<dbReference type="InterPro" id="IPR006221">
    <property type="entry name" value="TrpG/PapA_dom"/>
</dbReference>
<dbReference type="OrthoDB" id="9804328at2"/>
<sequence length="227" mass="24052">MILLIDNYDSFVFNLARYVEELGVETQVVRNDAITVEAIERLQPQAIILSPGPCGPRDSGVCLDVVAQLGPSIPILGVCLGHQAIAYALGGRVVESGQPVHGHSSLVRHTGEGLFAGLPSPLQVGRYHSLVAEPDSLPADLEVTARTEDGVVMAIRHRKWPLSAVQFHPESVLTVGGHTMLANFLTGAGCAVDICPPGDLPPGQSPPDFYALPVEWPSAVVSLADRS</sequence>
<dbReference type="GO" id="GO:0046820">
    <property type="term" value="F:4-amino-4-deoxychorismate synthase activity"/>
    <property type="evidence" value="ECO:0007669"/>
    <property type="project" value="UniProtKB-EC"/>
</dbReference>
<reference evidence="3 4" key="1">
    <citation type="submission" date="2019-02" db="EMBL/GenBank/DDBJ databases">
        <title>Deep-cultivation of Planctomycetes and their phenomic and genomic characterization uncovers novel biology.</title>
        <authorList>
            <person name="Wiegand S."/>
            <person name="Jogler M."/>
            <person name="Boedeker C."/>
            <person name="Pinto D."/>
            <person name="Vollmers J."/>
            <person name="Rivas-Marin E."/>
            <person name="Kohn T."/>
            <person name="Peeters S.H."/>
            <person name="Heuer A."/>
            <person name="Rast P."/>
            <person name="Oberbeckmann S."/>
            <person name="Bunk B."/>
            <person name="Jeske O."/>
            <person name="Meyerdierks A."/>
            <person name="Storesund J.E."/>
            <person name="Kallscheuer N."/>
            <person name="Luecker S."/>
            <person name="Lage O.M."/>
            <person name="Pohl T."/>
            <person name="Merkel B.J."/>
            <person name="Hornburger P."/>
            <person name="Mueller R.-W."/>
            <person name="Bruemmer F."/>
            <person name="Labrenz M."/>
            <person name="Spormann A.M."/>
            <person name="Op den Camp H."/>
            <person name="Overmann J."/>
            <person name="Amann R."/>
            <person name="Jetten M.S.M."/>
            <person name="Mascher T."/>
            <person name="Medema M.H."/>
            <person name="Devos D.P."/>
            <person name="Kaster A.-K."/>
            <person name="Ovreas L."/>
            <person name="Rohde M."/>
            <person name="Galperin M.Y."/>
            <person name="Jogler C."/>
        </authorList>
    </citation>
    <scope>NUCLEOTIDE SEQUENCE [LARGE SCALE GENOMIC DNA]</scope>
    <source>
        <strain evidence="3 4">Pan44</strain>
    </source>
</reference>
<dbReference type="InterPro" id="IPR017926">
    <property type="entry name" value="GATASE"/>
</dbReference>
<protein>
    <submittedName>
        <fullName evidence="3">Aminodeoxychorismate synthase component 2</fullName>
        <ecNumber evidence="3">2.6.1.85</ecNumber>
    </submittedName>
</protein>
<dbReference type="RefSeq" id="WP_145033964.1">
    <property type="nucleotide sequence ID" value="NZ_CP036271.1"/>
</dbReference>
<keyword evidence="4" id="KW-1185">Reference proteome</keyword>
<keyword evidence="1" id="KW-0315">Glutamine amidotransferase</keyword>
<dbReference type="CDD" id="cd01743">
    <property type="entry name" value="GATase1_Anthranilate_Synthase"/>
    <property type="match status" value="1"/>
</dbReference>
<evidence type="ECO:0000313" key="4">
    <source>
        <dbReference type="Proteomes" id="UP000315700"/>
    </source>
</evidence>
<dbReference type="Gene3D" id="3.40.50.880">
    <property type="match status" value="1"/>
</dbReference>
<dbReference type="PRINTS" id="PR00096">
    <property type="entry name" value="GATASE"/>
</dbReference>
<dbReference type="NCBIfam" id="TIGR00566">
    <property type="entry name" value="trpG_papA"/>
    <property type="match status" value="1"/>
</dbReference>
<accession>A0A517SK39</accession>
<evidence type="ECO:0000313" key="3">
    <source>
        <dbReference type="EMBL" id="QDT56493.1"/>
    </source>
</evidence>
<dbReference type="Proteomes" id="UP000315700">
    <property type="component" value="Chromosome"/>
</dbReference>
<dbReference type="PROSITE" id="PS51273">
    <property type="entry name" value="GATASE_TYPE_1"/>
    <property type="match status" value="1"/>
</dbReference>
<dbReference type="Pfam" id="PF00117">
    <property type="entry name" value="GATase"/>
    <property type="match status" value="1"/>
</dbReference>
<keyword evidence="3" id="KW-0032">Aminotransferase</keyword>
<dbReference type="SUPFAM" id="SSF52317">
    <property type="entry name" value="Class I glutamine amidotransferase-like"/>
    <property type="match status" value="1"/>
</dbReference>
<dbReference type="InterPro" id="IPR029062">
    <property type="entry name" value="Class_I_gatase-like"/>
</dbReference>
<dbReference type="PRINTS" id="PR00097">
    <property type="entry name" value="ANTSNTHASEII"/>
</dbReference>
<gene>
    <name evidence="3" type="primary">pabA_2</name>
    <name evidence="3" type="ORF">Pan44_45470</name>
</gene>
<keyword evidence="3" id="KW-0808">Transferase</keyword>
<feature type="domain" description="Glutamine amidotransferase" evidence="2">
    <location>
        <begin position="3"/>
        <end position="186"/>
    </location>
</feature>